<accession>A0ACC5YJ99</accession>
<protein>
    <submittedName>
        <fullName evidence="1">Uncharacterized protein</fullName>
    </submittedName>
</protein>
<evidence type="ECO:0000313" key="2">
    <source>
        <dbReference type="Proteomes" id="UP000830395"/>
    </source>
</evidence>
<gene>
    <name evidence="1" type="ORF">PDJAM_G00247260</name>
</gene>
<proteinExistence type="predicted"/>
<comment type="caution">
    <text evidence="1">The sequence shown here is derived from an EMBL/GenBank/DDBJ whole genome shotgun (WGS) entry which is preliminary data.</text>
</comment>
<dbReference type="EMBL" id="CM040982">
    <property type="protein sequence ID" value="MCJ8735442.1"/>
    <property type="molecule type" value="Genomic_DNA"/>
</dbReference>
<evidence type="ECO:0000313" key="1">
    <source>
        <dbReference type="EMBL" id="MCJ8735442.1"/>
    </source>
</evidence>
<sequence>MKQRDMEEDIRKKGMLYLQQQRFGKKWRKVWCILYRESTCSISRLEFFECKDGGTGTLEKSKCKQDNKKIIRLSDCIRVTEAADVDGCPKDCKAFLVETTEKTFVFAVEMVEVDDWMQKLCEIAFPMNWSERGAVRRNSLPPDPEDVSMTDNSLYCGKEAALKDFKVMIKRTDAAERCGLKGQYLLRTDFDSLLLKEPKTGEVHFTWPYRYLRRFGRDKTTFSFEAGRRCDSGEGNFEFDTKQGNAIFQYVEAAINLQRAGFSQQQSSSGARDREILPMPQPPKITPPTEDSSCTIYSMLSETAMKDKAKQSSPHRTRLEMPTDKHLTGVKSLNLDTRPLPRKNQVKNFRSCPLANTENDAYSRVTAPLSDKEIPDRVEQEEQHQMLRPCSSSPDSEYSLPFDNVAKNIMMDILTSSHLAPPMVVEPCLSNENNDSNEKSAEPLYDSIDEFVIRSFPQKPKRHSSKYTVEHIYDEPEGCATTPHAPTALYDDPEEVRCNAWKTLGALTDPSGHEFPYNAHVDDYAVPKPPRRARIPEQERERGETSRMPGIQSMTEDDEDSSPYDNVMLKMKTSSLNE</sequence>
<reference evidence="1" key="1">
    <citation type="submission" date="2020-02" db="EMBL/GenBank/DDBJ databases">
        <title>Genome sequencing of the panga catfish, Pangasius djambal.</title>
        <authorList>
            <person name="Wen M."/>
            <person name="Zahm M."/>
            <person name="Roques C."/>
            <person name="Cabau C."/>
            <person name="Klopp C."/>
            <person name="Donnadieu C."/>
            <person name="Jouanno E."/>
            <person name="Avarre J.-C."/>
            <person name="Campet M."/>
            <person name="Ha T."/>
            <person name="Dugue R."/>
            <person name="Lampietro C."/>
            <person name="Louis A."/>
            <person name="Herpin A."/>
            <person name="Echchiki A."/>
            <person name="Berthelot C."/>
            <person name="Parey E."/>
            <person name="Roest-Crollius H."/>
            <person name="Braasch I."/>
            <person name="Postlethwait J.H."/>
            <person name="Bobe J."/>
            <person name="Montfort J."/>
            <person name="Bouchez O."/>
            <person name="Begum T."/>
            <person name="Schartl M."/>
            <person name="Gustiano R."/>
            <person name="Guiguen Y."/>
        </authorList>
    </citation>
    <scope>NUCLEOTIDE SEQUENCE</scope>
    <source>
        <strain evidence="1">Pdj_M5554</strain>
    </source>
</reference>
<keyword evidence="2" id="KW-1185">Reference proteome</keyword>
<dbReference type="Proteomes" id="UP000830395">
    <property type="component" value="Chromosome 8"/>
</dbReference>
<organism evidence="1 2">
    <name type="scientific">Pangasius djambal</name>
    <dbReference type="NCBI Taxonomy" id="1691987"/>
    <lineage>
        <taxon>Eukaryota</taxon>
        <taxon>Metazoa</taxon>
        <taxon>Chordata</taxon>
        <taxon>Craniata</taxon>
        <taxon>Vertebrata</taxon>
        <taxon>Euteleostomi</taxon>
        <taxon>Actinopterygii</taxon>
        <taxon>Neopterygii</taxon>
        <taxon>Teleostei</taxon>
        <taxon>Ostariophysi</taxon>
        <taxon>Siluriformes</taxon>
        <taxon>Pangasiidae</taxon>
        <taxon>Pangasius</taxon>
    </lineage>
</organism>
<name>A0ACC5YJ99_9TELE</name>